<reference evidence="2 3" key="1">
    <citation type="submission" date="2017-09" db="EMBL/GenBank/DDBJ databases">
        <title>Bacterial strain isolated from the female urinary microbiota.</title>
        <authorList>
            <person name="Thomas-White K."/>
            <person name="Kumar N."/>
            <person name="Forster S."/>
            <person name="Putonti C."/>
            <person name="Lawley T."/>
            <person name="Wolfe A.J."/>
        </authorList>
    </citation>
    <scope>NUCLEOTIDE SEQUENCE [LARGE SCALE GENOMIC DNA]</scope>
    <source>
        <strain evidence="2 3">UMB0680</strain>
    </source>
</reference>
<evidence type="ECO:0000256" key="1">
    <source>
        <dbReference type="SAM" id="MobiDB-lite"/>
    </source>
</evidence>
<feature type="region of interest" description="Disordered" evidence="1">
    <location>
        <begin position="80"/>
        <end position="118"/>
    </location>
</feature>
<dbReference type="Pfam" id="PF04267">
    <property type="entry name" value="SoxD"/>
    <property type="match status" value="1"/>
</dbReference>
<dbReference type="RefSeq" id="WP_102161160.1">
    <property type="nucleotide sequence ID" value="NZ_JALXLX010000022.1"/>
</dbReference>
<dbReference type="NCBIfam" id="TIGR01374">
    <property type="entry name" value="soxD"/>
    <property type="match status" value="1"/>
</dbReference>
<name>A0A2N6PIQ0_9MICO</name>
<evidence type="ECO:0000313" key="2">
    <source>
        <dbReference type="EMBL" id="PMB98569.1"/>
    </source>
</evidence>
<dbReference type="InterPro" id="IPR038561">
    <property type="entry name" value="SoxD_sf"/>
</dbReference>
<dbReference type="EMBL" id="PNFZ01000002">
    <property type="protein sequence ID" value="PMB98569.1"/>
    <property type="molecule type" value="Genomic_DNA"/>
</dbReference>
<comment type="caution">
    <text evidence="2">The sequence shown here is derived from an EMBL/GenBank/DDBJ whole genome shotgun (WGS) entry which is preliminary data.</text>
</comment>
<keyword evidence="3" id="KW-1185">Reference proteome</keyword>
<dbReference type="GO" id="GO:0008115">
    <property type="term" value="F:sarcosine oxidase activity"/>
    <property type="evidence" value="ECO:0007669"/>
    <property type="project" value="InterPro"/>
</dbReference>
<dbReference type="InterPro" id="IPR006279">
    <property type="entry name" value="SoxD"/>
</dbReference>
<dbReference type="GeneID" id="86841932"/>
<protein>
    <submittedName>
        <fullName evidence="2">Sarcosine oxidase subunit delta</fullName>
    </submittedName>
</protein>
<dbReference type="Gene3D" id="3.30.2270.10">
    <property type="entry name" value="Folate-binding superfamily"/>
    <property type="match status" value="1"/>
</dbReference>
<evidence type="ECO:0000313" key="3">
    <source>
        <dbReference type="Proteomes" id="UP000235703"/>
    </source>
</evidence>
<gene>
    <name evidence="2" type="ORF">CJ198_04350</name>
</gene>
<sequence>MLIIDCPHCGPRMETEFHYGGQADVAYPADAANLPDTDWAQFLFYRDNPRGDFAERWVHAAGCRKWLTVTRNTVTNEFTSTPRAGAIAPEASTDAHVTTTAEAPLASGADTARKEGQP</sequence>
<dbReference type="Proteomes" id="UP000235703">
    <property type="component" value="Unassembled WGS sequence"/>
</dbReference>
<dbReference type="GO" id="GO:0046653">
    <property type="term" value="P:tetrahydrofolate metabolic process"/>
    <property type="evidence" value="ECO:0007669"/>
    <property type="project" value="InterPro"/>
</dbReference>
<dbReference type="AlphaFoldDB" id="A0A2N6PIQ0"/>
<organism evidence="2 3">
    <name type="scientific">Brevibacterium luteolum</name>
    <dbReference type="NCBI Taxonomy" id="199591"/>
    <lineage>
        <taxon>Bacteria</taxon>
        <taxon>Bacillati</taxon>
        <taxon>Actinomycetota</taxon>
        <taxon>Actinomycetes</taxon>
        <taxon>Micrococcales</taxon>
        <taxon>Brevibacteriaceae</taxon>
        <taxon>Brevibacterium</taxon>
    </lineage>
</organism>
<dbReference type="OrthoDB" id="7159274at2"/>
<proteinExistence type="predicted"/>
<accession>A0A2N6PIQ0</accession>